<evidence type="ECO:0000313" key="6">
    <source>
        <dbReference type="EMBL" id="SHI51054.1"/>
    </source>
</evidence>
<evidence type="ECO:0000313" key="7">
    <source>
        <dbReference type="Proteomes" id="UP000184185"/>
    </source>
</evidence>
<dbReference type="GO" id="GO:0004553">
    <property type="term" value="F:hydrolase activity, hydrolyzing O-glycosyl compounds"/>
    <property type="evidence" value="ECO:0007669"/>
    <property type="project" value="InterPro"/>
</dbReference>
<dbReference type="OrthoDB" id="98455at2"/>
<evidence type="ECO:0000256" key="4">
    <source>
        <dbReference type="RuleBase" id="RU361161"/>
    </source>
</evidence>
<dbReference type="Proteomes" id="UP000184185">
    <property type="component" value="Unassembled WGS sequence"/>
</dbReference>
<keyword evidence="2 4" id="KW-0378">Hydrolase</keyword>
<dbReference type="PRINTS" id="PR00133">
    <property type="entry name" value="GLHYDRLASE3"/>
</dbReference>
<evidence type="ECO:0000259" key="5">
    <source>
        <dbReference type="SMART" id="SM01217"/>
    </source>
</evidence>
<dbReference type="SMART" id="SM01217">
    <property type="entry name" value="Fn3_like"/>
    <property type="match status" value="1"/>
</dbReference>
<dbReference type="InterPro" id="IPR036962">
    <property type="entry name" value="Glyco_hydro_3_N_sf"/>
</dbReference>
<dbReference type="Pfam" id="PF00933">
    <property type="entry name" value="Glyco_hydro_3"/>
    <property type="match status" value="1"/>
</dbReference>
<dbReference type="InterPro" id="IPR013783">
    <property type="entry name" value="Ig-like_fold"/>
</dbReference>
<sequence>MPKIYASRSNEISSREKRNMDRAKKIAAKGMVLLKNEGLLPLTKDKKTLAIFGSGVRRTVKGGTGSGDVNSRTVCTIEQGLQEAGFEIGTSEWLDLYDQLCAQALNEYMEAFMKAIKEKGQGGVLYALENPYRDPDVPSITDEDIKGLDKKLAIYVIARTSGEGSDRRVKPGDYELSEVEIKNLDKLCDSFEKVIVVLNVGGVIDTKYLRSKSEIGAILLMSQLGNISGNVLADVLVGNVTPSGKLTATWAENYSDYPSAETFGRINGDVADEYYTEGIFVGYRWFDSFGIKPAYPFGYGLSYTKFDSSVQDVSLKDEQLLICVKVTNTGDKYAGQEIIQTYVSQPQGVCNKPYQILAGFAKTKELRPKESETLSIKVRIRDLASYDVKNACWVLEKGEYLLRVGTHSRNTAICAVLELDRNIVIEKCQNKLALDCDIKEVVADKSKFYSYESQVKEYSSAKRINISNLEIKTDIVEYSNNPAEIKTGLVAQLSNEELATLCVGSARGGFGQQSVIGAASTACPGAAGDTTSLLIEKYGIRNMVLADGPAGLRLSKSFVTDSQGNIIPSLGESAMGGIEQLLGMPVPQRPEDAIDYYQYCTAIPIATALAQSWDVDAIEEAGDIVGEEMEEFSVDVWLAPGMNIQRNPLCGRNFEYYSEDPFLSGMCAAADVRGVQKHKGRGTCIKHFAMNNLEDNRSHNNSHASEQTIREIYLKGFEIAIKEAKPVSVMTSYNLLNGIHTANSYDLLTSILRDEWGFDGLVMTDWGTTGGGDMNPAMDNKYGFSDSALCIKAGNDLIMPGSQEDVDLILEGLNNGVISRAELQKCALRIINQIWLNN</sequence>
<reference evidence="6 7" key="1">
    <citation type="submission" date="2016-11" db="EMBL/GenBank/DDBJ databases">
        <authorList>
            <person name="Jaros S."/>
            <person name="Januszkiewicz K."/>
            <person name="Wedrychowicz H."/>
        </authorList>
    </citation>
    <scope>NUCLEOTIDE SEQUENCE [LARGE SCALE GENOMIC DNA]</scope>
    <source>
        <strain evidence="6 7">DSM 14809</strain>
    </source>
</reference>
<dbReference type="Pfam" id="PF01915">
    <property type="entry name" value="Glyco_hydro_3_C"/>
    <property type="match status" value="1"/>
</dbReference>
<keyword evidence="7" id="KW-1185">Reference proteome</keyword>
<comment type="similarity">
    <text evidence="1 4">Belongs to the glycosyl hydrolase 3 family.</text>
</comment>
<feature type="domain" description="Fibronectin type III-like" evidence="5">
    <location>
        <begin position="337"/>
        <end position="408"/>
    </location>
</feature>
<dbReference type="Gene3D" id="3.20.20.300">
    <property type="entry name" value="Glycoside hydrolase, family 3, N-terminal domain"/>
    <property type="match status" value="1"/>
</dbReference>
<dbReference type="InterPro" id="IPR026891">
    <property type="entry name" value="Fn3-like"/>
</dbReference>
<dbReference type="PROSITE" id="PS00775">
    <property type="entry name" value="GLYCOSYL_HYDROL_F3"/>
    <property type="match status" value="1"/>
</dbReference>
<dbReference type="RefSeq" id="WP_072912412.1">
    <property type="nucleotide sequence ID" value="NZ_FQYQ01000002.1"/>
</dbReference>
<gene>
    <name evidence="6" type="ORF">SAMN02745725_00557</name>
</gene>
<dbReference type="SUPFAM" id="SSF52279">
    <property type="entry name" value="Beta-D-glucan exohydrolase, C-terminal domain"/>
    <property type="match status" value="1"/>
</dbReference>
<dbReference type="AlphaFoldDB" id="A0A1M6BR31"/>
<dbReference type="GO" id="GO:0005975">
    <property type="term" value="P:carbohydrate metabolic process"/>
    <property type="evidence" value="ECO:0007669"/>
    <property type="project" value="InterPro"/>
</dbReference>
<keyword evidence="4" id="KW-0326">Glycosidase</keyword>
<protein>
    <submittedName>
        <fullName evidence="6">Beta-glucosidase</fullName>
    </submittedName>
</protein>
<dbReference type="InterPro" id="IPR002772">
    <property type="entry name" value="Glyco_hydro_3_C"/>
</dbReference>
<dbReference type="InterPro" id="IPR050288">
    <property type="entry name" value="Cellulose_deg_GH3"/>
</dbReference>
<dbReference type="SUPFAM" id="SSF51445">
    <property type="entry name" value="(Trans)glycosidases"/>
    <property type="match status" value="1"/>
</dbReference>
<dbReference type="PANTHER" id="PTHR42715:SF10">
    <property type="entry name" value="BETA-GLUCOSIDASE"/>
    <property type="match status" value="1"/>
</dbReference>
<dbReference type="InterPro" id="IPR036881">
    <property type="entry name" value="Glyco_hydro_3_C_sf"/>
</dbReference>
<accession>A0A1M6BR31</accession>
<dbReference type="Pfam" id="PF14310">
    <property type="entry name" value="Fn3-like"/>
    <property type="match status" value="1"/>
</dbReference>
<dbReference type="InterPro" id="IPR001764">
    <property type="entry name" value="Glyco_hydro_3_N"/>
</dbReference>
<name>A0A1M6BR31_PSEXY</name>
<dbReference type="Gene3D" id="2.60.40.10">
    <property type="entry name" value="Immunoglobulins"/>
    <property type="match status" value="1"/>
</dbReference>
<dbReference type="InterPro" id="IPR019800">
    <property type="entry name" value="Glyco_hydro_3_AS"/>
</dbReference>
<dbReference type="Gene3D" id="3.40.50.1700">
    <property type="entry name" value="Glycoside hydrolase family 3 C-terminal domain"/>
    <property type="match status" value="1"/>
</dbReference>
<evidence type="ECO:0000256" key="3">
    <source>
        <dbReference type="ARBA" id="ARBA00023277"/>
    </source>
</evidence>
<dbReference type="EMBL" id="FQYQ01000002">
    <property type="protein sequence ID" value="SHI51054.1"/>
    <property type="molecule type" value="Genomic_DNA"/>
</dbReference>
<evidence type="ECO:0000256" key="1">
    <source>
        <dbReference type="ARBA" id="ARBA00005336"/>
    </source>
</evidence>
<evidence type="ECO:0000256" key="2">
    <source>
        <dbReference type="ARBA" id="ARBA00022801"/>
    </source>
</evidence>
<proteinExistence type="inferred from homology"/>
<keyword evidence="3" id="KW-0119">Carbohydrate metabolism</keyword>
<dbReference type="InterPro" id="IPR017853">
    <property type="entry name" value="GH"/>
</dbReference>
<organism evidence="6 7">
    <name type="scientific">Pseudobutyrivibrio xylanivorans DSM 14809</name>
    <dbReference type="NCBI Taxonomy" id="1123012"/>
    <lineage>
        <taxon>Bacteria</taxon>
        <taxon>Bacillati</taxon>
        <taxon>Bacillota</taxon>
        <taxon>Clostridia</taxon>
        <taxon>Lachnospirales</taxon>
        <taxon>Lachnospiraceae</taxon>
        <taxon>Pseudobutyrivibrio</taxon>
    </lineage>
</organism>
<dbReference type="PANTHER" id="PTHR42715">
    <property type="entry name" value="BETA-GLUCOSIDASE"/>
    <property type="match status" value="1"/>
</dbReference>